<dbReference type="AlphaFoldDB" id="A0A857MJX4"/>
<dbReference type="RefSeq" id="WP_260762384.1">
    <property type="nucleotide sequence ID" value="NZ_CP045921.1"/>
</dbReference>
<evidence type="ECO:0000313" key="1">
    <source>
        <dbReference type="EMBL" id="QHN42843.1"/>
    </source>
</evidence>
<name>A0A857MJX4_9BACT</name>
<reference evidence="1" key="1">
    <citation type="journal article" date="2021" name="Nat. Microbiol.">
        <title>Cocultivation of an ultrasmall environmental parasitic bacterium with lytic ability against bacteria associated with wastewater foams.</title>
        <authorList>
            <person name="Batinovic S."/>
            <person name="Rose J.J.A."/>
            <person name="Ratcliffe J."/>
            <person name="Seviour R.J."/>
            <person name="Petrovski S."/>
        </authorList>
    </citation>
    <scope>NUCLEOTIDE SEQUENCE</scope>
    <source>
        <strain evidence="1">JR1</strain>
    </source>
</reference>
<gene>
    <name evidence="1" type="ORF">GII36_03185</name>
</gene>
<proteinExistence type="predicted"/>
<keyword evidence="2" id="KW-1185">Reference proteome</keyword>
<accession>A0A857MJX4</accession>
<evidence type="ECO:0000313" key="2">
    <source>
        <dbReference type="Proteomes" id="UP001059824"/>
    </source>
</evidence>
<dbReference type="KEGG" id="mama:GII36_03185"/>
<sequence>MTLAIFIIKPDGRELQVPIAESEIGSRVVEVTLDTETFHISMSAHTFVPTAINIRAMREGIDGSQVFGIKVPKQVLRDDCAFRVHLTSGTEIHIARSNM</sequence>
<dbReference type="EMBL" id="CP045921">
    <property type="protein sequence ID" value="QHN42843.1"/>
    <property type="molecule type" value="Genomic_DNA"/>
</dbReference>
<dbReference type="Proteomes" id="UP001059824">
    <property type="component" value="Chromosome"/>
</dbReference>
<protein>
    <submittedName>
        <fullName evidence="1">Uncharacterized protein</fullName>
    </submittedName>
</protein>
<organism evidence="1 2">
    <name type="scientific">Candidatus Mycosynbacter amalyticus</name>
    <dbReference type="NCBI Taxonomy" id="2665156"/>
    <lineage>
        <taxon>Bacteria</taxon>
        <taxon>Candidatus Saccharimonadota</taxon>
        <taxon>Candidatus Saccharimonadota incertae sedis</taxon>
        <taxon>Candidatus Mycosynbacter</taxon>
    </lineage>
</organism>